<feature type="transmembrane region" description="Helical" evidence="1">
    <location>
        <begin position="100"/>
        <end position="120"/>
    </location>
</feature>
<sequence length="122" mass="14406">MMYLQVNMCNKVADGSEERRRGFPLFRNTGANNESGPKWQLAVQSKDGRKFKVQVDSKLKLFHVHIVHDASKFKTKCSRWIPYKVNIQYLCHTWLYSVEYFVQILWSVWCILILNSHVIISI</sequence>
<keyword evidence="1" id="KW-0472">Membrane</keyword>
<keyword evidence="1" id="KW-1133">Transmembrane helix</keyword>
<organism evidence="2">
    <name type="scientific">Cacopsylla melanoneura</name>
    <dbReference type="NCBI Taxonomy" id="428564"/>
    <lineage>
        <taxon>Eukaryota</taxon>
        <taxon>Metazoa</taxon>
        <taxon>Ecdysozoa</taxon>
        <taxon>Arthropoda</taxon>
        <taxon>Hexapoda</taxon>
        <taxon>Insecta</taxon>
        <taxon>Pterygota</taxon>
        <taxon>Neoptera</taxon>
        <taxon>Paraneoptera</taxon>
        <taxon>Hemiptera</taxon>
        <taxon>Sternorrhyncha</taxon>
        <taxon>Psylloidea</taxon>
        <taxon>Psyllidae</taxon>
        <taxon>Psyllinae</taxon>
        <taxon>Cacopsylla</taxon>
    </lineage>
</organism>
<proteinExistence type="predicted"/>
<evidence type="ECO:0000313" key="2">
    <source>
        <dbReference type="EMBL" id="CAG6656800.1"/>
    </source>
</evidence>
<evidence type="ECO:0000256" key="1">
    <source>
        <dbReference type="SAM" id="Phobius"/>
    </source>
</evidence>
<keyword evidence="1" id="KW-0812">Transmembrane</keyword>
<name>A0A8D8RT36_9HEMI</name>
<accession>A0A8D8RT36</accession>
<protein>
    <submittedName>
        <fullName evidence="2">Uncharacterized protein</fullName>
    </submittedName>
</protein>
<reference evidence="2" key="1">
    <citation type="submission" date="2021-05" db="EMBL/GenBank/DDBJ databases">
        <authorList>
            <person name="Alioto T."/>
            <person name="Alioto T."/>
            <person name="Gomez Garrido J."/>
        </authorList>
    </citation>
    <scope>NUCLEOTIDE SEQUENCE</scope>
</reference>
<dbReference type="AlphaFoldDB" id="A0A8D8RT36"/>
<dbReference type="EMBL" id="HBUF01186213">
    <property type="protein sequence ID" value="CAG6656800.1"/>
    <property type="molecule type" value="Transcribed_RNA"/>
</dbReference>